<dbReference type="Proteomes" id="UP000275394">
    <property type="component" value="Unassembled WGS sequence"/>
</dbReference>
<proteinExistence type="inferred from homology"/>
<dbReference type="SMART" id="SM00062">
    <property type="entry name" value="PBPb"/>
    <property type="match status" value="1"/>
</dbReference>
<dbReference type="PROSITE" id="PS01039">
    <property type="entry name" value="SBP_BACTERIAL_3"/>
    <property type="match status" value="1"/>
</dbReference>
<dbReference type="GO" id="GO:0030288">
    <property type="term" value="C:outer membrane-bounded periplasmic space"/>
    <property type="evidence" value="ECO:0007669"/>
    <property type="project" value="TreeGrafter"/>
</dbReference>
<sequence length="447" mass="51727">MSEEVAYKRIQITSRHHLTMASVITVSVWVVSVTYFFLGYVQISPLQSKASSLSARLQRVSAEAEIYDERIKNLRMSYLLLLQEHDKPITLEPRNEADLVGSQINFEWDYRLHNGSQRYILEIVSLDSRKTYRFNVTNPDLKSMYLPVKNVGYGEFLWRIIPGHRSGDVELTEGSSSNFSLFRVFPSVWKKVLQKRVLVVGTSPDMSSKFNRETADNKVIGFDIDLMEWIVSEINLKLKLVPPIKLTFSRLPMSKILPKLREREVDLAISSLTATKEWERKYNVVFSEGYFRTDEVFVTKNKMVGNFPDGLQGKLVGAVLGSINERSARFLAEKYGYNVVSHYLTRTQLYRALDNNNVDLVVTDKIHVFSELSNNRFDTYGPDLLSLLSGFYRENYGRKNNVYSIALHHDREDELLLMINEILKSNEGRNELELLERKWISPRVVQN</sequence>
<feature type="domain" description="Solute-binding protein family 3/N-terminal" evidence="5">
    <location>
        <begin position="197"/>
        <end position="443"/>
    </location>
</feature>
<evidence type="ECO:0000256" key="4">
    <source>
        <dbReference type="SAM" id="Phobius"/>
    </source>
</evidence>
<dbReference type="OrthoDB" id="9768183at2"/>
<keyword evidence="4" id="KW-1133">Transmembrane helix</keyword>
<dbReference type="InterPro" id="IPR051455">
    <property type="entry name" value="Bact_solute-bind_prot3"/>
</dbReference>
<dbReference type="Gene3D" id="3.40.190.10">
    <property type="entry name" value="Periplasmic binding protein-like II"/>
    <property type="match status" value="2"/>
</dbReference>
<dbReference type="SUPFAM" id="SSF53850">
    <property type="entry name" value="Periplasmic binding protein-like II"/>
    <property type="match status" value="1"/>
</dbReference>
<dbReference type="PANTHER" id="PTHR30085">
    <property type="entry name" value="AMINO ACID ABC TRANSPORTER PERMEASE"/>
    <property type="match status" value="1"/>
</dbReference>
<dbReference type="Pfam" id="PF00497">
    <property type="entry name" value="SBP_bac_3"/>
    <property type="match status" value="1"/>
</dbReference>
<keyword evidence="2" id="KW-0813">Transport</keyword>
<dbReference type="EMBL" id="RKHR01000003">
    <property type="protein sequence ID" value="ROS04879.1"/>
    <property type="molecule type" value="Genomic_DNA"/>
</dbReference>
<evidence type="ECO:0000313" key="6">
    <source>
        <dbReference type="EMBL" id="ROS04879.1"/>
    </source>
</evidence>
<evidence type="ECO:0000313" key="7">
    <source>
        <dbReference type="Proteomes" id="UP000275394"/>
    </source>
</evidence>
<dbReference type="InterPro" id="IPR001638">
    <property type="entry name" value="Solute-binding_3/MltF_N"/>
</dbReference>
<comment type="similarity">
    <text evidence="1">Belongs to the bacterial solute-binding protein 3 family.</text>
</comment>
<evidence type="ECO:0000256" key="3">
    <source>
        <dbReference type="ARBA" id="ARBA00022729"/>
    </source>
</evidence>
<evidence type="ECO:0000256" key="1">
    <source>
        <dbReference type="ARBA" id="ARBA00010333"/>
    </source>
</evidence>
<accession>A0A3N2DZL9</accession>
<dbReference type="GO" id="GO:0005576">
    <property type="term" value="C:extracellular region"/>
    <property type="evidence" value="ECO:0007669"/>
    <property type="project" value="TreeGrafter"/>
</dbReference>
<feature type="transmembrane region" description="Helical" evidence="4">
    <location>
        <begin position="21"/>
        <end position="41"/>
    </location>
</feature>
<protein>
    <submittedName>
        <fullName evidence="6">ABC-type amino acid transport substrate-binding protein</fullName>
    </submittedName>
</protein>
<keyword evidence="4" id="KW-0812">Transmembrane</keyword>
<dbReference type="RefSeq" id="WP_123710842.1">
    <property type="nucleotide sequence ID" value="NZ_RKHR01000003.1"/>
</dbReference>
<dbReference type="InterPro" id="IPR018313">
    <property type="entry name" value="SBP_3_CS"/>
</dbReference>
<dbReference type="PANTHER" id="PTHR30085:SF6">
    <property type="entry name" value="ABC TRANSPORTER GLUTAMINE-BINDING PROTEIN GLNH"/>
    <property type="match status" value="1"/>
</dbReference>
<keyword evidence="7" id="KW-1185">Reference proteome</keyword>
<organism evidence="6 7">
    <name type="scientific">Sinobacterium caligoides</name>
    <dbReference type="NCBI Taxonomy" id="933926"/>
    <lineage>
        <taxon>Bacteria</taxon>
        <taxon>Pseudomonadati</taxon>
        <taxon>Pseudomonadota</taxon>
        <taxon>Gammaproteobacteria</taxon>
        <taxon>Cellvibrionales</taxon>
        <taxon>Spongiibacteraceae</taxon>
        <taxon>Sinobacterium</taxon>
    </lineage>
</organism>
<evidence type="ECO:0000259" key="5">
    <source>
        <dbReference type="SMART" id="SM00062"/>
    </source>
</evidence>
<comment type="caution">
    <text evidence="6">The sequence shown here is derived from an EMBL/GenBank/DDBJ whole genome shotgun (WGS) entry which is preliminary data.</text>
</comment>
<name>A0A3N2DZL9_9GAMM</name>
<keyword evidence="3" id="KW-0732">Signal</keyword>
<keyword evidence="4" id="KW-0472">Membrane</keyword>
<dbReference type="AlphaFoldDB" id="A0A3N2DZL9"/>
<evidence type="ECO:0000256" key="2">
    <source>
        <dbReference type="ARBA" id="ARBA00022448"/>
    </source>
</evidence>
<reference evidence="6 7" key="1">
    <citation type="submission" date="2018-11" db="EMBL/GenBank/DDBJ databases">
        <title>Genomic Encyclopedia of Type Strains, Phase IV (KMG-IV): sequencing the most valuable type-strain genomes for metagenomic binning, comparative biology and taxonomic classification.</title>
        <authorList>
            <person name="Goeker M."/>
        </authorList>
    </citation>
    <scope>NUCLEOTIDE SEQUENCE [LARGE SCALE GENOMIC DNA]</scope>
    <source>
        <strain evidence="6 7">DSM 100316</strain>
    </source>
</reference>
<gene>
    <name evidence="6" type="ORF">EDC56_0395</name>
</gene>
<dbReference type="GO" id="GO:0006865">
    <property type="term" value="P:amino acid transport"/>
    <property type="evidence" value="ECO:0007669"/>
    <property type="project" value="TreeGrafter"/>
</dbReference>